<evidence type="ECO:0000256" key="4">
    <source>
        <dbReference type="SAM" id="MobiDB-lite"/>
    </source>
</evidence>
<dbReference type="PANTHER" id="PTHR43167:SF1">
    <property type="entry name" value="PUTATIVE (AFU_ORTHOLOGUE AFUA_6G01830)-RELATED"/>
    <property type="match status" value="1"/>
</dbReference>
<keyword evidence="6" id="KW-1185">Reference proteome</keyword>
<gene>
    <name evidence="5" type="ORF">IDF66_23660</name>
</gene>
<dbReference type="SUPFAM" id="SSF53335">
    <property type="entry name" value="S-adenosyl-L-methionine-dependent methyltransferases"/>
    <property type="match status" value="1"/>
</dbReference>
<evidence type="ECO:0000256" key="2">
    <source>
        <dbReference type="ARBA" id="ARBA00022679"/>
    </source>
</evidence>
<protein>
    <submittedName>
        <fullName evidence="5">Class I SAM-dependent methyltransferase</fullName>
    </submittedName>
</protein>
<evidence type="ECO:0000256" key="1">
    <source>
        <dbReference type="ARBA" id="ARBA00022603"/>
    </source>
</evidence>
<dbReference type="RefSeq" id="WP_190268879.1">
    <property type="nucleotide sequence ID" value="NZ_BAABAD010000005.1"/>
</dbReference>
<evidence type="ECO:0000313" key="6">
    <source>
        <dbReference type="Proteomes" id="UP000602395"/>
    </source>
</evidence>
<dbReference type="Gene3D" id="3.40.50.150">
    <property type="entry name" value="Vaccinia Virus protein VP39"/>
    <property type="match status" value="1"/>
</dbReference>
<evidence type="ECO:0000313" key="5">
    <source>
        <dbReference type="EMBL" id="MBD1322588.1"/>
    </source>
</evidence>
<proteinExistence type="predicted"/>
<keyword evidence="2" id="KW-0808">Transferase</keyword>
<feature type="region of interest" description="Disordered" evidence="4">
    <location>
        <begin position="22"/>
        <end position="49"/>
    </location>
</feature>
<organism evidence="5 6">
    <name type="scientific">Gordonia hankookensis</name>
    <dbReference type="NCBI Taxonomy" id="589403"/>
    <lineage>
        <taxon>Bacteria</taxon>
        <taxon>Bacillati</taxon>
        <taxon>Actinomycetota</taxon>
        <taxon>Actinomycetes</taxon>
        <taxon>Mycobacteriales</taxon>
        <taxon>Gordoniaceae</taxon>
        <taxon>Gordonia</taxon>
    </lineage>
</organism>
<keyword evidence="1 5" id="KW-0489">Methyltransferase</keyword>
<sequence>MTNTLDTDPVAATITRLYDQATAQVADRPPHRPDRPRTAPAGTAAERADAAQDRYMPVSPMAGRLMYSLIRATRPVTVVEFGMSYGISTLHLAAAVRDNGTGHVYTTELNAKKIETASATFADVGLDDVITVLDGDALETLATVEGEIGFVFMDGWKEIYLPVLKLLEPRLPTGALIVADNTESPDTADYLDRVRRPENGYTSVNFPGKGNDTMELSCRV</sequence>
<dbReference type="PANTHER" id="PTHR43167">
    <property type="entry name" value="PUTATIVE (AFU_ORTHOLOGUE AFUA_6G01830)-RELATED"/>
    <property type="match status" value="1"/>
</dbReference>
<reference evidence="5 6" key="1">
    <citation type="submission" date="2020-09" db="EMBL/GenBank/DDBJ databases">
        <title>Novel species in genus Gordonia.</title>
        <authorList>
            <person name="Zhang G."/>
        </authorList>
    </citation>
    <scope>NUCLEOTIDE SEQUENCE [LARGE SCALE GENOMIC DNA]</scope>
    <source>
        <strain evidence="5 6">ON-33</strain>
    </source>
</reference>
<dbReference type="EMBL" id="JACWMS010000006">
    <property type="protein sequence ID" value="MBD1322588.1"/>
    <property type="molecule type" value="Genomic_DNA"/>
</dbReference>
<accession>A0ABR7WJB5</accession>
<feature type="compositionally biased region" description="Basic and acidic residues" evidence="4">
    <location>
        <begin position="28"/>
        <end position="37"/>
    </location>
</feature>
<comment type="caution">
    <text evidence="5">The sequence shown here is derived from an EMBL/GenBank/DDBJ whole genome shotgun (WGS) entry which is preliminary data.</text>
</comment>
<evidence type="ECO:0000256" key="3">
    <source>
        <dbReference type="ARBA" id="ARBA00022691"/>
    </source>
</evidence>
<dbReference type="Pfam" id="PF13578">
    <property type="entry name" value="Methyltransf_24"/>
    <property type="match status" value="1"/>
</dbReference>
<name>A0ABR7WJB5_9ACTN</name>
<dbReference type="InterPro" id="IPR029063">
    <property type="entry name" value="SAM-dependent_MTases_sf"/>
</dbReference>
<dbReference type="GO" id="GO:0032259">
    <property type="term" value="P:methylation"/>
    <property type="evidence" value="ECO:0007669"/>
    <property type="project" value="UniProtKB-KW"/>
</dbReference>
<dbReference type="PROSITE" id="PS51682">
    <property type="entry name" value="SAM_OMT_I"/>
    <property type="match status" value="1"/>
</dbReference>
<dbReference type="InterPro" id="IPR002935">
    <property type="entry name" value="SAM_O-MeTrfase"/>
</dbReference>
<keyword evidence="3" id="KW-0949">S-adenosyl-L-methionine</keyword>
<dbReference type="Proteomes" id="UP000602395">
    <property type="component" value="Unassembled WGS sequence"/>
</dbReference>
<dbReference type="GO" id="GO:0008168">
    <property type="term" value="F:methyltransferase activity"/>
    <property type="evidence" value="ECO:0007669"/>
    <property type="project" value="UniProtKB-KW"/>
</dbReference>